<dbReference type="PANTHER" id="PTHR15492">
    <property type="entry name" value="CYCLIN D1-BINDING PROTEIN 1"/>
    <property type="match status" value="1"/>
</dbReference>
<evidence type="ECO:0000256" key="5">
    <source>
        <dbReference type="ARBA" id="ARBA00023242"/>
    </source>
</evidence>
<dbReference type="InterPro" id="IPR049318">
    <property type="entry name" value="GCIP_C"/>
</dbReference>
<keyword evidence="6" id="KW-0131">Cell cycle</keyword>
<dbReference type="InterPro" id="IPR026907">
    <property type="entry name" value="GCIP-like"/>
</dbReference>
<evidence type="ECO:0000256" key="6">
    <source>
        <dbReference type="ARBA" id="ARBA00023306"/>
    </source>
</evidence>
<organism evidence="9 10">
    <name type="scientific">Psilocybe cyanescens</name>
    <dbReference type="NCBI Taxonomy" id="93625"/>
    <lineage>
        <taxon>Eukaryota</taxon>
        <taxon>Fungi</taxon>
        <taxon>Dikarya</taxon>
        <taxon>Basidiomycota</taxon>
        <taxon>Agaricomycotina</taxon>
        <taxon>Agaricomycetes</taxon>
        <taxon>Agaricomycetidae</taxon>
        <taxon>Agaricales</taxon>
        <taxon>Agaricineae</taxon>
        <taxon>Strophariaceae</taxon>
        <taxon>Psilocybe</taxon>
    </lineage>
</organism>
<evidence type="ECO:0000313" key="10">
    <source>
        <dbReference type="Proteomes" id="UP000283269"/>
    </source>
</evidence>
<accession>A0A409XR68</accession>
<comment type="subcellular location">
    <subcellularLocation>
        <location evidence="2">Cytoplasm</location>
    </subcellularLocation>
    <subcellularLocation>
        <location evidence="1">Nucleus</location>
    </subcellularLocation>
</comment>
<dbReference type="InParanoid" id="A0A409XR68"/>
<evidence type="ECO:0000256" key="2">
    <source>
        <dbReference type="ARBA" id="ARBA00004496"/>
    </source>
</evidence>
<evidence type="ECO:0000256" key="1">
    <source>
        <dbReference type="ARBA" id="ARBA00004123"/>
    </source>
</evidence>
<dbReference type="OrthoDB" id="41588at2759"/>
<dbReference type="InterPro" id="IPR049317">
    <property type="entry name" value="GCIP-like_N"/>
</dbReference>
<evidence type="ECO:0000259" key="7">
    <source>
        <dbReference type="Pfam" id="PF13324"/>
    </source>
</evidence>
<comment type="caution">
    <text evidence="9">The sequence shown here is derived from an EMBL/GenBank/DDBJ whole genome shotgun (WGS) entry which is preliminary data.</text>
</comment>
<dbReference type="Proteomes" id="UP000283269">
    <property type="component" value="Unassembled WGS sequence"/>
</dbReference>
<dbReference type="PANTHER" id="PTHR15492:SF1">
    <property type="entry name" value="CYCLIN-D1-BINDING PROTEIN 1"/>
    <property type="match status" value="1"/>
</dbReference>
<dbReference type="Pfam" id="PF13324">
    <property type="entry name" value="GCIP_N"/>
    <property type="match status" value="1"/>
</dbReference>
<protein>
    <submittedName>
        <fullName evidence="9">Uncharacterized protein</fullName>
    </submittedName>
</protein>
<feature type="domain" description="Cyclin-D1-binding protein 1-like N-terminal" evidence="7">
    <location>
        <begin position="48"/>
        <end position="182"/>
    </location>
</feature>
<dbReference type="STRING" id="93625.A0A409XR68"/>
<dbReference type="GO" id="GO:0005737">
    <property type="term" value="C:cytoplasm"/>
    <property type="evidence" value="ECO:0007669"/>
    <property type="project" value="UniProtKB-SubCell"/>
</dbReference>
<keyword evidence="5" id="KW-0539">Nucleus</keyword>
<evidence type="ECO:0000313" key="9">
    <source>
        <dbReference type="EMBL" id="PPQ93312.1"/>
    </source>
</evidence>
<reference evidence="9 10" key="1">
    <citation type="journal article" date="2018" name="Evol. Lett.">
        <title>Horizontal gene cluster transfer increased hallucinogenic mushroom diversity.</title>
        <authorList>
            <person name="Reynolds H.T."/>
            <person name="Vijayakumar V."/>
            <person name="Gluck-Thaler E."/>
            <person name="Korotkin H.B."/>
            <person name="Matheny P.B."/>
            <person name="Slot J.C."/>
        </authorList>
    </citation>
    <scope>NUCLEOTIDE SEQUENCE [LARGE SCALE GENOMIC DNA]</scope>
    <source>
        <strain evidence="9 10">2631</strain>
    </source>
</reference>
<dbReference type="EMBL" id="NHYD01000790">
    <property type="protein sequence ID" value="PPQ93312.1"/>
    <property type="molecule type" value="Genomic_DNA"/>
</dbReference>
<name>A0A409XR68_PSICY</name>
<comment type="similarity">
    <text evidence="3">Belongs to the CCNDBP1 family.</text>
</comment>
<feature type="domain" description="Cyclin-D1-binding protein 1-like C-terminal" evidence="8">
    <location>
        <begin position="198"/>
        <end position="298"/>
    </location>
</feature>
<dbReference type="Pfam" id="PF20936">
    <property type="entry name" value="GCIP_C"/>
    <property type="match status" value="1"/>
</dbReference>
<dbReference type="AlphaFoldDB" id="A0A409XR68"/>
<evidence type="ECO:0000259" key="8">
    <source>
        <dbReference type="Pfam" id="PF20936"/>
    </source>
</evidence>
<dbReference type="Gene3D" id="1.20.1410.10">
    <property type="entry name" value="I/LWEQ domain"/>
    <property type="match status" value="1"/>
</dbReference>
<dbReference type="GO" id="GO:0005634">
    <property type="term" value="C:nucleus"/>
    <property type="evidence" value="ECO:0007669"/>
    <property type="project" value="UniProtKB-SubCell"/>
</dbReference>
<evidence type="ECO:0000256" key="3">
    <source>
        <dbReference type="ARBA" id="ARBA00008940"/>
    </source>
</evidence>
<sequence length="355" mass="38948">MSDKEKVTSSLTLVVESCDAALSGLIESVNAEDYPTSDSSVLRTDFLSLLAILYAATTKVALSLKPSEPHHNASLVPLRDLANNVAALVHSIRLMRLQQGSTLMAEYEKVARSVICAVKCLAETLLQDDPKDYLVRTGEIHELIDLGRKAGGLSQNNLEAVKKLWLQEHDSLVDGYEEIQEICTKGDADHQDDEDAFDSGWEDLGISSDQKLSPAELDRAGKVQAMVKLVILLHKRISKETLSSDSVKNDNTTLDKLSALSGCLLTASDDLISSMYPHHDLPNIKSCFDTFWDVIKSLRATTLPSQDRNLEEKLNSMSLSSGDKSAKWFVTCFDQIDNTAAKILDSLQETSSSDS</sequence>
<evidence type="ECO:0000256" key="4">
    <source>
        <dbReference type="ARBA" id="ARBA00022490"/>
    </source>
</evidence>
<proteinExistence type="inferred from homology"/>
<keyword evidence="10" id="KW-1185">Reference proteome</keyword>
<keyword evidence="4" id="KW-0963">Cytoplasm</keyword>
<gene>
    <name evidence="9" type="ORF">CVT25_014441</name>
</gene>